<dbReference type="InterPro" id="IPR036390">
    <property type="entry name" value="WH_DNA-bd_sf"/>
</dbReference>
<dbReference type="SMART" id="SM00347">
    <property type="entry name" value="HTH_MARR"/>
    <property type="match status" value="1"/>
</dbReference>
<dbReference type="PRINTS" id="PR00598">
    <property type="entry name" value="HTHMARR"/>
</dbReference>
<evidence type="ECO:0000256" key="2">
    <source>
        <dbReference type="ARBA" id="ARBA00023125"/>
    </source>
</evidence>
<evidence type="ECO:0000313" key="7">
    <source>
        <dbReference type="Proteomes" id="UP001597171"/>
    </source>
</evidence>
<dbReference type="RefSeq" id="WP_378775973.1">
    <property type="nucleotide sequence ID" value="NZ_JBHTMX010000120.1"/>
</dbReference>
<evidence type="ECO:0000313" key="6">
    <source>
        <dbReference type="EMBL" id="MFD1332764.1"/>
    </source>
</evidence>
<sequence>MTDVMAPQGDRRALAAPDAPSAAGDEPPYDLIELLFFAYRDFVRDVDEALAGYGFGRAHHRVLHFVDRNPGLTVTDLLDILKITKQSLGRVLRELVDQGFIVQREGASDRRQRRLYVTERGDELALELAHLQSARIGRAIELAGPEAGEAARRFLYAMVDRDERGKVERLTALGRPRGGGA</sequence>
<evidence type="ECO:0000256" key="1">
    <source>
        <dbReference type="ARBA" id="ARBA00023015"/>
    </source>
</evidence>
<dbReference type="Proteomes" id="UP001597171">
    <property type="component" value="Unassembled WGS sequence"/>
</dbReference>
<dbReference type="Pfam" id="PF12802">
    <property type="entry name" value="MarR_2"/>
    <property type="match status" value="1"/>
</dbReference>
<evidence type="ECO:0000256" key="4">
    <source>
        <dbReference type="SAM" id="MobiDB-lite"/>
    </source>
</evidence>
<evidence type="ECO:0000259" key="5">
    <source>
        <dbReference type="PROSITE" id="PS50995"/>
    </source>
</evidence>
<feature type="compositionally biased region" description="Low complexity" evidence="4">
    <location>
        <begin position="14"/>
        <end position="23"/>
    </location>
</feature>
<keyword evidence="1" id="KW-0805">Transcription regulation</keyword>
<dbReference type="PROSITE" id="PS01117">
    <property type="entry name" value="HTH_MARR_1"/>
    <property type="match status" value="1"/>
</dbReference>
<keyword evidence="3" id="KW-0804">Transcription</keyword>
<dbReference type="InterPro" id="IPR036388">
    <property type="entry name" value="WH-like_DNA-bd_sf"/>
</dbReference>
<comment type="caution">
    <text evidence="6">The sequence shown here is derived from an EMBL/GenBank/DDBJ whole genome shotgun (WGS) entry which is preliminary data.</text>
</comment>
<gene>
    <name evidence="6" type="ORF">ACFQ4O_12230</name>
</gene>
<proteinExistence type="predicted"/>
<protein>
    <submittedName>
        <fullName evidence="6">MarR family winged helix-turn-helix transcriptional regulator</fullName>
    </submittedName>
</protein>
<dbReference type="InterPro" id="IPR039422">
    <property type="entry name" value="MarR/SlyA-like"/>
</dbReference>
<keyword evidence="7" id="KW-1185">Reference proteome</keyword>
<accession>A0ABW3Z958</accession>
<feature type="domain" description="HTH marR-type" evidence="5">
    <location>
        <begin position="28"/>
        <end position="160"/>
    </location>
</feature>
<organism evidence="6 7">
    <name type="scientific">Methylopila musalis</name>
    <dbReference type="NCBI Taxonomy" id="1134781"/>
    <lineage>
        <taxon>Bacteria</taxon>
        <taxon>Pseudomonadati</taxon>
        <taxon>Pseudomonadota</taxon>
        <taxon>Alphaproteobacteria</taxon>
        <taxon>Hyphomicrobiales</taxon>
        <taxon>Methylopilaceae</taxon>
        <taxon>Methylopila</taxon>
    </lineage>
</organism>
<dbReference type="SUPFAM" id="SSF46785">
    <property type="entry name" value="Winged helix' DNA-binding domain"/>
    <property type="match status" value="1"/>
</dbReference>
<keyword evidence="2" id="KW-0238">DNA-binding</keyword>
<name>A0ABW3Z958_9HYPH</name>
<dbReference type="EMBL" id="JBHTMX010000120">
    <property type="protein sequence ID" value="MFD1332764.1"/>
    <property type="molecule type" value="Genomic_DNA"/>
</dbReference>
<dbReference type="PANTHER" id="PTHR33164:SF44">
    <property type="entry name" value="TRANSCRIPTIONAL REGULATORY PROTEIN"/>
    <property type="match status" value="1"/>
</dbReference>
<dbReference type="PROSITE" id="PS50995">
    <property type="entry name" value="HTH_MARR_2"/>
    <property type="match status" value="1"/>
</dbReference>
<evidence type="ECO:0000256" key="3">
    <source>
        <dbReference type="ARBA" id="ARBA00023163"/>
    </source>
</evidence>
<dbReference type="PANTHER" id="PTHR33164">
    <property type="entry name" value="TRANSCRIPTIONAL REGULATOR, MARR FAMILY"/>
    <property type="match status" value="1"/>
</dbReference>
<reference evidence="7" key="1">
    <citation type="journal article" date="2019" name="Int. J. Syst. Evol. Microbiol.">
        <title>The Global Catalogue of Microorganisms (GCM) 10K type strain sequencing project: providing services to taxonomists for standard genome sequencing and annotation.</title>
        <authorList>
            <consortium name="The Broad Institute Genomics Platform"/>
            <consortium name="The Broad Institute Genome Sequencing Center for Infectious Disease"/>
            <person name="Wu L."/>
            <person name="Ma J."/>
        </authorList>
    </citation>
    <scope>NUCLEOTIDE SEQUENCE [LARGE SCALE GENOMIC DNA]</scope>
    <source>
        <strain evidence="7">CCUG 61696</strain>
    </source>
</reference>
<dbReference type="Gene3D" id="1.10.10.10">
    <property type="entry name" value="Winged helix-like DNA-binding domain superfamily/Winged helix DNA-binding domain"/>
    <property type="match status" value="1"/>
</dbReference>
<dbReference type="InterPro" id="IPR000835">
    <property type="entry name" value="HTH_MarR-typ"/>
</dbReference>
<feature type="region of interest" description="Disordered" evidence="4">
    <location>
        <begin position="1"/>
        <end position="23"/>
    </location>
</feature>
<dbReference type="InterPro" id="IPR023187">
    <property type="entry name" value="Tscrpt_reg_MarR-type_CS"/>
</dbReference>